<reference evidence="4" key="3">
    <citation type="submission" date="2025-09" db="UniProtKB">
        <authorList>
            <consortium name="Ensembl"/>
        </authorList>
    </citation>
    <scope>IDENTIFICATION</scope>
    <source>
        <strain evidence="4">Glennie</strain>
    </source>
</reference>
<dbReference type="GO" id="GO:0003725">
    <property type="term" value="F:double-stranded RNA binding"/>
    <property type="evidence" value="ECO:0007669"/>
    <property type="project" value="Ensembl"/>
</dbReference>
<dbReference type="GeneTree" id="ENSGT00940000156646"/>
<dbReference type="Pfam" id="PF00128">
    <property type="entry name" value="Alpha-amylase"/>
    <property type="match status" value="1"/>
</dbReference>
<dbReference type="GO" id="GO:0045202">
    <property type="term" value="C:synapse"/>
    <property type="evidence" value="ECO:0007669"/>
    <property type="project" value="Ensembl"/>
</dbReference>
<dbReference type="GO" id="GO:0042803">
    <property type="term" value="F:protein homodimerization activity"/>
    <property type="evidence" value="ECO:0007669"/>
    <property type="project" value="Ensembl"/>
</dbReference>
<dbReference type="Gene3D" id="2.60.40.1180">
    <property type="entry name" value="Golgi alpha-mannosidase II"/>
    <property type="match status" value="1"/>
</dbReference>
<evidence type="ECO:0000313" key="5">
    <source>
        <dbReference type="Proteomes" id="UP000002279"/>
    </source>
</evidence>
<feature type="transmembrane region" description="Helical" evidence="2">
    <location>
        <begin position="136"/>
        <end position="158"/>
    </location>
</feature>
<dbReference type="InterPro" id="IPR013780">
    <property type="entry name" value="Glyco_hydro_b"/>
</dbReference>
<feature type="domain" description="Glycosyl hydrolase family 13 catalytic" evidence="3">
    <location>
        <begin position="184"/>
        <end position="484"/>
    </location>
</feature>
<dbReference type="GO" id="GO:0046718">
    <property type="term" value="P:symbiont entry into host cell"/>
    <property type="evidence" value="ECO:0007669"/>
    <property type="project" value="Ensembl"/>
</dbReference>
<dbReference type="SUPFAM" id="SSF51011">
    <property type="entry name" value="Glycosyl hydrolase domain"/>
    <property type="match status" value="1"/>
</dbReference>
<dbReference type="GO" id="GO:0015173">
    <property type="term" value="F:aromatic amino acid transmembrane transporter activity"/>
    <property type="evidence" value="ECO:0007669"/>
    <property type="project" value="Ensembl"/>
</dbReference>
<dbReference type="InterPro" id="IPR006047">
    <property type="entry name" value="GH13_cat_dom"/>
</dbReference>
<dbReference type="GO" id="GO:0015827">
    <property type="term" value="P:tryptophan transport"/>
    <property type="evidence" value="ECO:0007669"/>
    <property type="project" value="Ensembl"/>
</dbReference>
<dbReference type="PANTHER" id="PTHR46673:SF1">
    <property type="entry name" value="4F2 CELL-SURFACE ANTIGEN HEAVY CHAIN"/>
    <property type="match status" value="1"/>
</dbReference>
<keyword evidence="5" id="KW-1185">Reference proteome</keyword>
<dbReference type="GO" id="GO:1902024">
    <property type="term" value="P:L-histidine transport"/>
    <property type="evidence" value="ECO:0007669"/>
    <property type="project" value="Ensembl"/>
</dbReference>
<keyword evidence="2" id="KW-0812">Transmembrane</keyword>
<evidence type="ECO:0000256" key="1">
    <source>
        <dbReference type="SAM" id="MobiDB-lite"/>
    </source>
</evidence>
<feature type="compositionally biased region" description="Basic and acidic residues" evidence="1">
    <location>
        <begin position="53"/>
        <end position="67"/>
    </location>
</feature>
<accession>F6SIE7</accession>
<dbReference type="AlphaFoldDB" id="F6SIE7"/>
<dbReference type="GO" id="GO:1903801">
    <property type="term" value="P:L-leucine import across plasma membrane"/>
    <property type="evidence" value="ECO:0000318"/>
    <property type="project" value="GO_Central"/>
</dbReference>
<dbReference type="GO" id="GO:1904273">
    <property type="term" value="P:L-alanine import across plasma membrane"/>
    <property type="evidence" value="ECO:0000318"/>
    <property type="project" value="GO_Central"/>
</dbReference>
<dbReference type="Proteomes" id="UP000002279">
    <property type="component" value="Chromosome 3"/>
</dbReference>
<dbReference type="GO" id="GO:0005975">
    <property type="term" value="P:carbohydrate metabolic process"/>
    <property type="evidence" value="ECO:0007669"/>
    <property type="project" value="InterPro"/>
</dbReference>
<proteinExistence type="predicted"/>
<dbReference type="GO" id="GO:0015828">
    <property type="term" value="P:tyrosine transport"/>
    <property type="evidence" value="ECO:0007669"/>
    <property type="project" value="Ensembl"/>
</dbReference>
<dbReference type="InParanoid" id="F6SIE7"/>
<dbReference type="GO" id="GO:1990184">
    <property type="term" value="C:amino acid transport complex"/>
    <property type="evidence" value="ECO:0007669"/>
    <property type="project" value="Ensembl"/>
</dbReference>
<dbReference type="Pfam" id="PF16028">
    <property type="entry name" value="SLC3A2_N"/>
    <property type="match status" value="1"/>
</dbReference>
<dbReference type="GO" id="GO:0046982">
    <property type="term" value="F:protein heterodimerization activity"/>
    <property type="evidence" value="ECO:0007669"/>
    <property type="project" value="Ensembl"/>
</dbReference>
<dbReference type="Bgee" id="ENSOANG00000010311">
    <property type="expression patterns" value="Expressed in adult mammalian kidney and 7 other cell types or tissues"/>
</dbReference>
<dbReference type="GO" id="GO:0015823">
    <property type="term" value="P:phenylalanine transport"/>
    <property type="evidence" value="ECO:0000318"/>
    <property type="project" value="GO_Central"/>
</dbReference>
<dbReference type="GO" id="GO:0015818">
    <property type="term" value="P:isoleucine transport"/>
    <property type="evidence" value="ECO:0007669"/>
    <property type="project" value="Ensembl"/>
</dbReference>
<name>F6SIE7_ORNAN</name>
<dbReference type="GO" id="GO:0009986">
    <property type="term" value="C:cell surface"/>
    <property type="evidence" value="ECO:0007669"/>
    <property type="project" value="Ensembl"/>
</dbReference>
<dbReference type="GO" id="GO:0016323">
    <property type="term" value="C:basolateral plasma membrane"/>
    <property type="evidence" value="ECO:0000318"/>
    <property type="project" value="GO_Central"/>
</dbReference>
<keyword evidence="2" id="KW-1133">Transmembrane helix</keyword>
<dbReference type="GO" id="GO:0015829">
    <property type="term" value="P:valine transport"/>
    <property type="evidence" value="ECO:0007669"/>
    <property type="project" value="Ensembl"/>
</dbReference>
<dbReference type="OMA" id="APFMLWD"/>
<evidence type="ECO:0000313" key="4">
    <source>
        <dbReference type="Ensembl" id="ENSOANP00000016364.2"/>
    </source>
</evidence>
<dbReference type="GO" id="GO:0043330">
    <property type="term" value="P:response to exogenous dsRNA"/>
    <property type="evidence" value="ECO:0007669"/>
    <property type="project" value="Ensembl"/>
</dbReference>
<dbReference type="GO" id="GO:0015190">
    <property type="term" value="F:L-leucine transmembrane transporter activity"/>
    <property type="evidence" value="ECO:0007669"/>
    <property type="project" value="Ensembl"/>
</dbReference>
<reference evidence="4 5" key="1">
    <citation type="journal article" date="2008" name="Nature">
        <title>Genome analysis of the platypus reveals unique signatures of evolution.</title>
        <authorList>
            <person name="Warren W.C."/>
            <person name="Hillier L.W."/>
            <person name="Marshall Graves J.A."/>
            <person name="Birney E."/>
            <person name="Ponting C.P."/>
            <person name="Grutzner F."/>
            <person name="Belov K."/>
            <person name="Miller W."/>
            <person name="Clarke L."/>
            <person name="Chinwalla A.T."/>
            <person name="Yang S.P."/>
            <person name="Heger A."/>
            <person name="Locke D.P."/>
            <person name="Miethke P."/>
            <person name="Waters P.D."/>
            <person name="Veyrunes F."/>
            <person name="Fulton L."/>
            <person name="Fulton B."/>
            <person name="Graves T."/>
            <person name="Wallis J."/>
            <person name="Puente X.S."/>
            <person name="Lopez-Otin C."/>
            <person name="Ordonez G.R."/>
            <person name="Eichler E.E."/>
            <person name="Chen L."/>
            <person name="Cheng Z."/>
            <person name="Deakin J.E."/>
            <person name="Alsop A."/>
            <person name="Thompson K."/>
            <person name="Kirby P."/>
            <person name="Papenfuss A.T."/>
            <person name="Wakefield M.J."/>
            <person name="Olender T."/>
            <person name="Lancet D."/>
            <person name="Huttley G.A."/>
            <person name="Smit A.F."/>
            <person name="Pask A."/>
            <person name="Temple-Smith P."/>
            <person name="Batzer M.A."/>
            <person name="Walker J.A."/>
            <person name="Konkel M.K."/>
            <person name="Harris R.S."/>
            <person name="Whittington C.M."/>
            <person name="Wong E.S."/>
            <person name="Gemmell N.J."/>
            <person name="Buschiazzo E."/>
            <person name="Vargas Jentzsch I.M."/>
            <person name="Merkel A."/>
            <person name="Schmitz J."/>
            <person name="Zemann A."/>
            <person name="Churakov G."/>
            <person name="Kriegs J.O."/>
            <person name="Brosius J."/>
            <person name="Murchison E.P."/>
            <person name="Sachidanandam R."/>
            <person name="Smith C."/>
            <person name="Hannon G.J."/>
            <person name="Tsend-Ayush E."/>
            <person name="McMillan D."/>
            <person name="Attenborough R."/>
            <person name="Rens W."/>
            <person name="Ferguson-Smith M."/>
            <person name="Lefevre C.M."/>
            <person name="Sharp J.A."/>
            <person name="Nicholas K.R."/>
            <person name="Ray D.A."/>
            <person name="Kube M."/>
            <person name="Reinhardt R."/>
            <person name="Pringle T.H."/>
            <person name="Taylor J."/>
            <person name="Jones R.C."/>
            <person name="Nixon B."/>
            <person name="Dacheux J.L."/>
            <person name="Niwa H."/>
            <person name="Sekita Y."/>
            <person name="Huang X."/>
            <person name="Stark A."/>
            <person name="Kheradpour P."/>
            <person name="Kellis M."/>
            <person name="Flicek P."/>
            <person name="Chen Y."/>
            <person name="Webber C."/>
            <person name="Hardison R."/>
            <person name="Nelson J."/>
            <person name="Hallsworth-Pepin K."/>
            <person name="Delehaunty K."/>
            <person name="Markovic C."/>
            <person name="Minx P."/>
            <person name="Feng Y."/>
            <person name="Kremitzki C."/>
            <person name="Mitreva M."/>
            <person name="Glasscock J."/>
            <person name="Wylie T."/>
            <person name="Wohldmann P."/>
            <person name="Thiru P."/>
            <person name="Nhan M.N."/>
            <person name="Pohl C.S."/>
            <person name="Smith S.M."/>
            <person name="Hou S."/>
            <person name="Nefedov M."/>
            <person name="de Jong P.J."/>
            <person name="Renfree M.B."/>
            <person name="Mardis E.R."/>
            <person name="Wilson R.K."/>
        </authorList>
    </citation>
    <scope>NUCLEOTIDE SEQUENCE [LARGE SCALE GENOMIC DNA]</scope>
    <source>
        <strain evidence="4 5">Glennie</strain>
    </source>
</reference>
<dbReference type="GO" id="GO:0070327">
    <property type="term" value="P:thyroid hormone transport"/>
    <property type="evidence" value="ECO:0007669"/>
    <property type="project" value="Ensembl"/>
</dbReference>
<dbReference type="SMART" id="SM00642">
    <property type="entry name" value="Aamy"/>
    <property type="match status" value="1"/>
</dbReference>
<dbReference type="GO" id="GO:0044225">
    <property type="term" value="C:apical pole of neuron"/>
    <property type="evidence" value="ECO:0007669"/>
    <property type="project" value="Ensembl"/>
</dbReference>
<feature type="region of interest" description="Disordered" evidence="1">
    <location>
        <begin position="1"/>
        <end position="87"/>
    </location>
</feature>
<dbReference type="PANTHER" id="PTHR46673">
    <property type="entry name" value="4F2 CELL-SURFACE ANTIGEN HEAVY CHAIN"/>
    <property type="match status" value="1"/>
</dbReference>
<sequence>MLGVEGTLQLETRENSPSLSSLENRPTARGRSEPQETSGPQGAEDTMSQDAEIDMKEVELNELEPEKQPMTAAGGGGPGGPAAGGEKNGLVKAKAAEEGEVGGGGGEDPAAAKFTGLSKEELLKVAGRPAWVRTRWALLVLFWLGWLGMLAGAVVIIVRAPRCRDLPAQAWWHRGPLYRVWALQAFRGPQPNAPARTALQDLKSHLDYLSTLKVKGLVVGPIHKNTRDHLNETYLEQIEPNFGDKEDFLNFLEAAKKKSIKVVLDLTPNYEGTDSWFKPDEMEELSGKMKRALHYWLEVGVDGIQLKSVDLIPNLDTLEEWQNSTQLFTNDKLLLVGTSSRQKDEILRVLTLTSGKPMNSLYVDNYSSGKEMSDAVSEYVQKAEKLYRPSCGWAVSQDAHLSSIVPAHLLRIYQLLLFTLPGTPLFSYGDEIGLQKLSVQPDADPMMWWEETPGEAVGFNMTVAGQSGAPTSLLTLFRRLSDQRGKERSLLHGEFQVIATDANPQVFAYVRHWDQNERFLVVLNLGSTLVQTQLRDTSLPSTATLLLSTELDHPEGTTMSLESVPVNPWEGLLLTFPYVA</sequence>
<gene>
    <name evidence="4" type="primary">SLC3A2</name>
</gene>
<protein>
    <submittedName>
        <fullName evidence="4">Solute carrier family 3 member 2</fullName>
    </submittedName>
</protein>
<dbReference type="GO" id="GO:0015824">
    <property type="term" value="P:proline transport"/>
    <property type="evidence" value="ECO:0007669"/>
    <property type="project" value="Ensembl"/>
</dbReference>
<dbReference type="SUPFAM" id="SSF51445">
    <property type="entry name" value="(Trans)glycosidases"/>
    <property type="match status" value="1"/>
</dbReference>
<dbReference type="GO" id="GO:0005654">
    <property type="term" value="C:nucleoplasm"/>
    <property type="evidence" value="ECO:0007669"/>
    <property type="project" value="Ensembl"/>
</dbReference>
<feature type="compositionally biased region" description="Polar residues" evidence="1">
    <location>
        <begin position="15"/>
        <end position="24"/>
    </location>
</feature>
<dbReference type="InterPro" id="IPR017853">
    <property type="entry name" value="GH"/>
</dbReference>
<dbReference type="InterPro" id="IPR031984">
    <property type="entry name" value="SLC3A2_N"/>
</dbReference>
<dbReference type="Gene3D" id="3.20.20.80">
    <property type="entry name" value="Glycosidases"/>
    <property type="match status" value="1"/>
</dbReference>
<reference evidence="4" key="2">
    <citation type="submission" date="2025-08" db="UniProtKB">
        <authorList>
            <consortium name="Ensembl"/>
        </authorList>
    </citation>
    <scope>IDENTIFICATION</scope>
    <source>
        <strain evidence="4">Glennie</strain>
    </source>
</reference>
<organism evidence="4 5">
    <name type="scientific">Ornithorhynchus anatinus</name>
    <name type="common">Duckbill platypus</name>
    <dbReference type="NCBI Taxonomy" id="9258"/>
    <lineage>
        <taxon>Eukaryota</taxon>
        <taxon>Metazoa</taxon>
        <taxon>Chordata</taxon>
        <taxon>Craniata</taxon>
        <taxon>Vertebrata</taxon>
        <taxon>Euteleostomi</taxon>
        <taxon>Mammalia</taxon>
        <taxon>Monotremata</taxon>
        <taxon>Ornithorhynchidae</taxon>
        <taxon>Ornithorhynchus</taxon>
    </lineage>
</organism>
<evidence type="ECO:0000256" key="2">
    <source>
        <dbReference type="SAM" id="Phobius"/>
    </source>
</evidence>
<dbReference type="FunCoup" id="F6SIE7">
    <property type="interactions" value="1402"/>
</dbReference>
<dbReference type="GO" id="GO:0140272">
    <property type="term" value="F:exogenous protein binding"/>
    <property type="evidence" value="ECO:0007669"/>
    <property type="project" value="Ensembl"/>
</dbReference>
<feature type="compositionally biased region" description="Gly residues" evidence="1">
    <location>
        <begin position="73"/>
        <end position="87"/>
    </location>
</feature>
<keyword evidence="2" id="KW-0472">Membrane</keyword>
<dbReference type="GO" id="GO:0016324">
    <property type="term" value="C:apical plasma membrane"/>
    <property type="evidence" value="ECO:0000318"/>
    <property type="project" value="GO_Central"/>
</dbReference>
<dbReference type="GO" id="GO:0015180">
    <property type="term" value="F:L-alanine transmembrane transporter activity"/>
    <property type="evidence" value="ECO:0007669"/>
    <property type="project" value="Ensembl"/>
</dbReference>
<dbReference type="InterPro" id="IPR042280">
    <property type="entry name" value="SLC3A2"/>
</dbReference>
<evidence type="ECO:0000259" key="3">
    <source>
        <dbReference type="SMART" id="SM00642"/>
    </source>
</evidence>
<dbReference type="GO" id="GO:0015821">
    <property type="term" value="P:methionine transport"/>
    <property type="evidence" value="ECO:0007669"/>
    <property type="project" value="Ensembl"/>
</dbReference>
<dbReference type="Ensembl" id="ENSOANT00000016367.3">
    <property type="protein sequence ID" value="ENSOANP00000016364.2"/>
    <property type="gene ID" value="ENSOANG00000010311.3"/>
</dbReference>